<dbReference type="RefSeq" id="XP_062689074.1">
    <property type="nucleotide sequence ID" value="XM_062839191.1"/>
</dbReference>
<keyword evidence="2" id="KW-1185">Reference proteome</keyword>
<dbReference type="GeneID" id="87876813"/>
<name>A0AAJ0MMM8_9PEZI</name>
<evidence type="ECO:0000313" key="2">
    <source>
        <dbReference type="Proteomes" id="UP001285908"/>
    </source>
</evidence>
<sequence length="94" mass="10199">MLVAPCSLTAARNVTSTSPTDVAPSRPGNCVEHVRSSHSSAIRTRLQLSWPFCNPTLRLGFIDQGTYSDKKASKSRGRAWTLQPLSAMLLPLGM</sequence>
<evidence type="ECO:0000313" key="1">
    <source>
        <dbReference type="EMBL" id="KAK3486517.1"/>
    </source>
</evidence>
<reference evidence="1 2" key="1">
    <citation type="journal article" date="2023" name="Mol. Phylogenet. Evol.">
        <title>Genome-scale phylogeny and comparative genomics of the fungal order Sordariales.</title>
        <authorList>
            <person name="Hensen N."/>
            <person name="Bonometti L."/>
            <person name="Westerberg I."/>
            <person name="Brannstrom I.O."/>
            <person name="Guillou S."/>
            <person name="Cros-Aarteil S."/>
            <person name="Calhoun S."/>
            <person name="Haridas S."/>
            <person name="Kuo A."/>
            <person name="Mondo S."/>
            <person name="Pangilinan J."/>
            <person name="Riley R."/>
            <person name="LaButti K."/>
            <person name="Andreopoulos B."/>
            <person name="Lipzen A."/>
            <person name="Chen C."/>
            <person name="Yan M."/>
            <person name="Daum C."/>
            <person name="Ng V."/>
            <person name="Clum A."/>
            <person name="Steindorff A."/>
            <person name="Ohm R.A."/>
            <person name="Martin F."/>
            <person name="Silar P."/>
            <person name="Natvig D.O."/>
            <person name="Lalanne C."/>
            <person name="Gautier V."/>
            <person name="Ament-Velasquez S.L."/>
            <person name="Kruys A."/>
            <person name="Hutchinson M.I."/>
            <person name="Powell A.J."/>
            <person name="Barry K."/>
            <person name="Miller A.N."/>
            <person name="Grigoriev I.V."/>
            <person name="Debuchy R."/>
            <person name="Gladieux P."/>
            <person name="Hiltunen Thoren M."/>
            <person name="Johannesson H."/>
        </authorList>
    </citation>
    <scope>NUCLEOTIDE SEQUENCE [LARGE SCALE GENOMIC DNA]</scope>
    <source>
        <strain evidence="1 2">FGSC 10403</strain>
    </source>
</reference>
<dbReference type="Proteomes" id="UP001285908">
    <property type="component" value="Unassembled WGS sequence"/>
</dbReference>
<protein>
    <submittedName>
        <fullName evidence="1">Uncharacterized protein</fullName>
    </submittedName>
</protein>
<gene>
    <name evidence="1" type="ORF">B0T23DRAFT_407462</name>
</gene>
<dbReference type="AlphaFoldDB" id="A0AAJ0MMM8"/>
<dbReference type="EMBL" id="JAULSX010000008">
    <property type="protein sequence ID" value="KAK3486517.1"/>
    <property type="molecule type" value="Genomic_DNA"/>
</dbReference>
<comment type="caution">
    <text evidence="1">The sequence shown here is derived from an EMBL/GenBank/DDBJ whole genome shotgun (WGS) entry which is preliminary data.</text>
</comment>
<accession>A0AAJ0MMM8</accession>
<organism evidence="1 2">
    <name type="scientific">Neurospora hispaniola</name>
    <dbReference type="NCBI Taxonomy" id="588809"/>
    <lineage>
        <taxon>Eukaryota</taxon>
        <taxon>Fungi</taxon>
        <taxon>Dikarya</taxon>
        <taxon>Ascomycota</taxon>
        <taxon>Pezizomycotina</taxon>
        <taxon>Sordariomycetes</taxon>
        <taxon>Sordariomycetidae</taxon>
        <taxon>Sordariales</taxon>
        <taxon>Sordariaceae</taxon>
        <taxon>Neurospora</taxon>
    </lineage>
</organism>
<proteinExistence type="predicted"/>